<keyword evidence="1" id="KW-1133">Transmembrane helix</keyword>
<organism evidence="2 3">
    <name type="scientific">Virgibacillus halodenitrificans</name>
    <name type="common">Bacillus halodenitrificans</name>
    <dbReference type="NCBI Taxonomy" id="1482"/>
    <lineage>
        <taxon>Bacteria</taxon>
        <taxon>Bacillati</taxon>
        <taxon>Bacillota</taxon>
        <taxon>Bacilli</taxon>
        <taxon>Bacillales</taxon>
        <taxon>Bacillaceae</taxon>
        <taxon>Virgibacillus</taxon>
    </lineage>
</organism>
<dbReference type="GeneID" id="71513087"/>
<keyword evidence="1" id="KW-0812">Transmembrane</keyword>
<dbReference type="KEGG" id="vhl:BME96_01675"/>
<keyword evidence="1" id="KW-0472">Membrane</keyword>
<sequence>MNKYSKTLLRFSAIFAMIGAFLGSHMAGAGGYEFKTVHAHILVVGWLTLFAWAVYYKIFTPASTKVATAHVWTAIIGAIGLTAGMWLYYLRPFNLPDGLVTVLFIVGGSILLLSFLLFLILTFMKTEEEVK</sequence>
<reference evidence="2 3" key="1">
    <citation type="submission" date="2016-11" db="EMBL/GenBank/DDBJ databases">
        <title>Complete genome sequencing of Virgibacillus halodenitrificans PDB-F2.</title>
        <authorList>
            <person name="Sun Z."/>
            <person name="Zhou Y."/>
            <person name="Li H."/>
        </authorList>
    </citation>
    <scope>NUCLEOTIDE SEQUENCE [LARGE SCALE GENOMIC DNA]</scope>
    <source>
        <strain evidence="2 3">PDB-F2</strain>
    </source>
</reference>
<feature type="transmembrane region" description="Helical" evidence="1">
    <location>
        <begin position="102"/>
        <end position="124"/>
    </location>
</feature>
<dbReference type="EMBL" id="CP017962">
    <property type="protein sequence ID" value="APC46977.1"/>
    <property type="molecule type" value="Genomic_DNA"/>
</dbReference>
<dbReference type="RefSeq" id="WP_071648116.1">
    <property type="nucleotide sequence ID" value="NZ_CP017962.1"/>
</dbReference>
<feature type="transmembrane region" description="Helical" evidence="1">
    <location>
        <begin position="39"/>
        <end position="59"/>
    </location>
</feature>
<evidence type="ECO:0000313" key="2">
    <source>
        <dbReference type="EMBL" id="APC46977.1"/>
    </source>
</evidence>
<name>A0AAC9IXE2_VIRHA</name>
<evidence type="ECO:0000313" key="3">
    <source>
        <dbReference type="Proteomes" id="UP000182945"/>
    </source>
</evidence>
<dbReference type="AlphaFoldDB" id="A0AAC9IXE2"/>
<accession>A0AAC9IXE2</accession>
<gene>
    <name evidence="2" type="ORF">BME96_01675</name>
</gene>
<protein>
    <recommendedName>
        <fullName evidence="4">Cytochrome-c oxidase</fullName>
    </recommendedName>
</protein>
<evidence type="ECO:0000256" key="1">
    <source>
        <dbReference type="SAM" id="Phobius"/>
    </source>
</evidence>
<dbReference type="Proteomes" id="UP000182945">
    <property type="component" value="Chromosome"/>
</dbReference>
<evidence type="ECO:0008006" key="4">
    <source>
        <dbReference type="Google" id="ProtNLM"/>
    </source>
</evidence>
<feature type="transmembrane region" description="Helical" evidence="1">
    <location>
        <begin position="71"/>
        <end position="90"/>
    </location>
</feature>
<proteinExistence type="predicted"/>